<dbReference type="Pfam" id="PF04777">
    <property type="entry name" value="Evr1_Alr"/>
    <property type="match status" value="1"/>
</dbReference>
<comment type="cofactor">
    <cofactor evidence="1">
        <name>FAD</name>
        <dbReference type="ChEBI" id="CHEBI:57692"/>
    </cofactor>
</comment>
<keyword evidence="5" id="KW-0560">Oxidoreductase</keyword>
<evidence type="ECO:0000259" key="7">
    <source>
        <dbReference type="PROSITE" id="PS51324"/>
    </source>
</evidence>
<keyword evidence="3" id="KW-0285">Flavoprotein</keyword>
<dbReference type="GO" id="GO:0016971">
    <property type="term" value="F:flavin-dependent sulfhydryl oxidase activity"/>
    <property type="evidence" value="ECO:0007669"/>
    <property type="project" value="InterPro"/>
</dbReference>
<dbReference type="AlphaFoldDB" id="A0A6C0DNM3"/>
<dbReference type="SUPFAM" id="SSF69000">
    <property type="entry name" value="FAD-dependent thiol oxidase"/>
    <property type="match status" value="1"/>
</dbReference>
<dbReference type="EC" id="1.8.3.2" evidence="2"/>
<dbReference type="GO" id="GO:0005739">
    <property type="term" value="C:mitochondrion"/>
    <property type="evidence" value="ECO:0007669"/>
    <property type="project" value="TreeGrafter"/>
</dbReference>
<dbReference type="EMBL" id="MN739646">
    <property type="protein sequence ID" value="QHT17932.1"/>
    <property type="molecule type" value="Genomic_DNA"/>
</dbReference>
<evidence type="ECO:0000256" key="4">
    <source>
        <dbReference type="ARBA" id="ARBA00022827"/>
    </source>
</evidence>
<keyword evidence="6" id="KW-1015">Disulfide bond</keyword>
<organism evidence="8">
    <name type="scientific">viral metagenome</name>
    <dbReference type="NCBI Taxonomy" id="1070528"/>
    <lineage>
        <taxon>unclassified sequences</taxon>
        <taxon>metagenomes</taxon>
        <taxon>organismal metagenomes</taxon>
    </lineage>
</organism>
<dbReference type="PANTHER" id="PTHR12645:SF0">
    <property type="entry name" value="FAD-LINKED SULFHYDRYL OXIDASE ALR"/>
    <property type="match status" value="1"/>
</dbReference>
<evidence type="ECO:0000256" key="6">
    <source>
        <dbReference type="ARBA" id="ARBA00023157"/>
    </source>
</evidence>
<accession>A0A6C0DNM3</accession>
<dbReference type="PROSITE" id="PS51324">
    <property type="entry name" value="ERV_ALR"/>
    <property type="match status" value="1"/>
</dbReference>
<evidence type="ECO:0000256" key="2">
    <source>
        <dbReference type="ARBA" id="ARBA00012512"/>
    </source>
</evidence>
<evidence type="ECO:0000256" key="5">
    <source>
        <dbReference type="ARBA" id="ARBA00023002"/>
    </source>
</evidence>
<keyword evidence="4" id="KW-0274">FAD</keyword>
<evidence type="ECO:0000313" key="8">
    <source>
        <dbReference type="EMBL" id="QHT17932.1"/>
    </source>
</evidence>
<sequence length="205" mass="23973">MNMSFTHYRKSHSPNNNAPSYFVSASPLPIAPYASVPRPIKPAQKEVAPELPTLKKMKWGEPTWFLFHTLAQKVKDEYFNDIKDELLNNIMTICGNLPCPACADHAMEYMKKIQPAAIRTKQDLKNMLYVFHNEVNKRKGFDVFPYDQLDEKYSKANTINIIQYFINAFEDKHKSIHMIANDMHRARISKKLKEWFQSNLPYFDP</sequence>
<dbReference type="Gene3D" id="1.20.120.310">
    <property type="entry name" value="ERV/ALR sulfhydryl oxidase domain"/>
    <property type="match status" value="1"/>
</dbReference>
<dbReference type="InterPro" id="IPR036774">
    <property type="entry name" value="ERV/ALR_sulphydryl_oxid_sf"/>
</dbReference>
<dbReference type="InterPro" id="IPR039799">
    <property type="entry name" value="ALR/ERV"/>
</dbReference>
<reference evidence="8" key="1">
    <citation type="journal article" date="2020" name="Nature">
        <title>Giant virus diversity and host interactions through global metagenomics.</title>
        <authorList>
            <person name="Schulz F."/>
            <person name="Roux S."/>
            <person name="Paez-Espino D."/>
            <person name="Jungbluth S."/>
            <person name="Walsh D.A."/>
            <person name="Denef V.J."/>
            <person name="McMahon K.D."/>
            <person name="Konstantinidis K.T."/>
            <person name="Eloe-Fadrosh E.A."/>
            <person name="Kyrpides N.C."/>
            <person name="Woyke T."/>
        </authorList>
    </citation>
    <scope>NUCLEOTIDE SEQUENCE</scope>
    <source>
        <strain evidence="8">GVMAG-M-3300023174-3</strain>
    </source>
</reference>
<protein>
    <recommendedName>
        <fullName evidence="2">thiol oxidase</fullName>
        <ecNumber evidence="2">1.8.3.2</ecNumber>
    </recommendedName>
</protein>
<proteinExistence type="predicted"/>
<feature type="domain" description="ERV/ALR sulfhydryl oxidase" evidence="7">
    <location>
        <begin position="52"/>
        <end position="153"/>
    </location>
</feature>
<dbReference type="GO" id="GO:0050660">
    <property type="term" value="F:flavin adenine dinucleotide binding"/>
    <property type="evidence" value="ECO:0007669"/>
    <property type="project" value="TreeGrafter"/>
</dbReference>
<dbReference type="InterPro" id="IPR017905">
    <property type="entry name" value="ERV/ALR_sulphydryl_oxidase"/>
</dbReference>
<evidence type="ECO:0000256" key="3">
    <source>
        <dbReference type="ARBA" id="ARBA00022630"/>
    </source>
</evidence>
<name>A0A6C0DNM3_9ZZZZ</name>
<evidence type="ECO:0000256" key="1">
    <source>
        <dbReference type="ARBA" id="ARBA00001974"/>
    </source>
</evidence>
<dbReference type="PANTHER" id="PTHR12645">
    <property type="entry name" value="ALR/ERV"/>
    <property type="match status" value="1"/>
</dbReference>